<dbReference type="Pfam" id="PF02230">
    <property type="entry name" value="Abhydrolase_2"/>
    <property type="match status" value="1"/>
</dbReference>
<dbReference type="PANTHER" id="PTHR10655">
    <property type="entry name" value="LYSOPHOSPHOLIPASE-RELATED"/>
    <property type="match status" value="1"/>
</dbReference>
<dbReference type="SUPFAM" id="SSF53474">
    <property type="entry name" value="alpha/beta-Hydrolases"/>
    <property type="match status" value="1"/>
</dbReference>
<keyword evidence="2" id="KW-0378">Hydrolase</keyword>
<dbReference type="Gene3D" id="3.40.50.1820">
    <property type="entry name" value="alpha/beta hydrolase"/>
    <property type="match status" value="1"/>
</dbReference>
<dbReference type="Proteomes" id="UP000287910">
    <property type="component" value="Unassembled WGS sequence"/>
</dbReference>
<sequence length="216" mass="24940">MKSPYIFKHLQPAIQNEEKKPAIFLFHGLGSNEEDLLQLIEPFRSQCHIFSLRGPITHSPGYAFYTFEEEGKPTREIFDKMIVLTKQFIEEAIEHFHLDEKRLFVIGFNQGAVVAQTLAVVLAEKIRGTAVLSGFLPQFVKTDYRKVLLESSRIFISHGEYDYDYPIRWAEESKDFFIELGAEVTYKTYLDGHGVTPENLQDLITFITEDLVETIN</sequence>
<evidence type="ECO:0000313" key="4">
    <source>
        <dbReference type="EMBL" id="RUL57005.1"/>
    </source>
</evidence>
<reference evidence="4 5" key="1">
    <citation type="submission" date="2018-12" db="EMBL/GenBank/DDBJ databases">
        <title>Lysinibacillus antri sp. nov., isolated from a cave soil.</title>
        <authorList>
            <person name="Narsing Rao M.P."/>
            <person name="Zhang H."/>
            <person name="Dong Z.-Y."/>
            <person name="Niu X.-K."/>
            <person name="Zhang K."/>
            <person name="Fang B.-Z."/>
            <person name="Kang Y.-Q."/>
            <person name="Xiao M."/>
            <person name="Li W.-J."/>
        </authorList>
    </citation>
    <scope>NUCLEOTIDE SEQUENCE [LARGE SCALE GENOMIC DNA]</scope>
    <source>
        <strain evidence="4 5">SYSU K30002</strain>
    </source>
</reference>
<proteinExistence type="inferred from homology"/>
<evidence type="ECO:0000259" key="3">
    <source>
        <dbReference type="Pfam" id="PF02230"/>
    </source>
</evidence>
<evidence type="ECO:0000256" key="2">
    <source>
        <dbReference type="ARBA" id="ARBA00022801"/>
    </source>
</evidence>
<evidence type="ECO:0000256" key="1">
    <source>
        <dbReference type="ARBA" id="ARBA00006499"/>
    </source>
</evidence>
<feature type="domain" description="Phospholipase/carboxylesterase/thioesterase" evidence="3">
    <location>
        <begin position="16"/>
        <end position="208"/>
    </location>
</feature>
<comment type="similarity">
    <text evidence="1">Belongs to the AB hydrolase superfamily. AB hydrolase 2 family.</text>
</comment>
<keyword evidence="5" id="KW-1185">Reference proteome</keyword>
<evidence type="ECO:0000313" key="5">
    <source>
        <dbReference type="Proteomes" id="UP000287910"/>
    </source>
</evidence>
<name>A0A432LGC5_9BACI</name>
<accession>A0A432LGC5</accession>
<gene>
    <name evidence="4" type="ORF">EK386_00880</name>
</gene>
<dbReference type="AlphaFoldDB" id="A0A432LGC5"/>
<comment type="caution">
    <text evidence="4">The sequence shown here is derived from an EMBL/GenBank/DDBJ whole genome shotgun (WGS) entry which is preliminary data.</text>
</comment>
<dbReference type="RefSeq" id="WP_126657120.1">
    <property type="nucleotide sequence ID" value="NZ_RYYR01000001.1"/>
</dbReference>
<organism evidence="4 5">
    <name type="scientific">Lysinibacillus antri</name>
    <dbReference type="NCBI Taxonomy" id="2498145"/>
    <lineage>
        <taxon>Bacteria</taxon>
        <taxon>Bacillati</taxon>
        <taxon>Bacillota</taxon>
        <taxon>Bacilli</taxon>
        <taxon>Bacillales</taxon>
        <taxon>Bacillaceae</taxon>
        <taxon>Lysinibacillus</taxon>
    </lineage>
</organism>
<dbReference type="InterPro" id="IPR003140">
    <property type="entry name" value="PLipase/COase/thioEstase"/>
</dbReference>
<protein>
    <submittedName>
        <fullName evidence="4">Esterase</fullName>
    </submittedName>
</protein>
<dbReference type="EMBL" id="RYYR01000001">
    <property type="protein sequence ID" value="RUL57005.1"/>
    <property type="molecule type" value="Genomic_DNA"/>
</dbReference>
<dbReference type="InterPro" id="IPR029058">
    <property type="entry name" value="AB_hydrolase_fold"/>
</dbReference>
<dbReference type="PANTHER" id="PTHR10655:SF17">
    <property type="entry name" value="LYSOPHOSPHOLIPASE-LIKE PROTEIN 1"/>
    <property type="match status" value="1"/>
</dbReference>
<dbReference type="GO" id="GO:0016787">
    <property type="term" value="F:hydrolase activity"/>
    <property type="evidence" value="ECO:0007669"/>
    <property type="project" value="UniProtKB-KW"/>
</dbReference>
<dbReference type="InterPro" id="IPR050565">
    <property type="entry name" value="LYPA1-2/EST-like"/>
</dbReference>